<feature type="transmembrane region" description="Helical" evidence="8">
    <location>
        <begin position="309"/>
        <end position="327"/>
    </location>
</feature>
<dbReference type="RefSeq" id="WP_367780014.1">
    <property type="nucleotide sequence ID" value="NZ_JBFMIA010000011.1"/>
</dbReference>
<proteinExistence type="inferred from homology"/>
<feature type="transmembrane region" description="Helical" evidence="8">
    <location>
        <begin position="281"/>
        <end position="303"/>
    </location>
</feature>
<dbReference type="PANTHER" id="PTHR30472">
    <property type="entry name" value="FERRIC ENTEROBACTIN TRANSPORT SYSTEM PERMEASE PROTEIN"/>
    <property type="match status" value="1"/>
</dbReference>
<feature type="transmembrane region" description="Helical" evidence="8">
    <location>
        <begin position="193"/>
        <end position="213"/>
    </location>
</feature>
<dbReference type="Proteomes" id="UP001556040">
    <property type="component" value="Unassembled WGS sequence"/>
</dbReference>
<gene>
    <name evidence="9" type="ORF">AB1471_12050</name>
</gene>
<dbReference type="CDD" id="cd06550">
    <property type="entry name" value="TM_ABC_iron-siderophores_like"/>
    <property type="match status" value="1"/>
</dbReference>
<keyword evidence="3" id="KW-0813">Transport</keyword>
<feature type="transmembrane region" description="Helical" evidence="8">
    <location>
        <begin position="64"/>
        <end position="82"/>
    </location>
</feature>
<dbReference type="Pfam" id="PF01032">
    <property type="entry name" value="FecCD"/>
    <property type="match status" value="1"/>
</dbReference>
<evidence type="ECO:0000256" key="5">
    <source>
        <dbReference type="ARBA" id="ARBA00022692"/>
    </source>
</evidence>
<evidence type="ECO:0000256" key="1">
    <source>
        <dbReference type="ARBA" id="ARBA00004651"/>
    </source>
</evidence>
<keyword evidence="4" id="KW-1003">Cell membrane</keyword>
<keyword evidence="5 8" id="KW-0812">Transmembrane</keyword>
<comment type="subcellular location">
    <subcellularLocation>
        <location evidence="1">Cell membrane</location>
        <topology evidence="1">Multi-pass membrane protein</topology>
    </subcellularLocation>
</comment>
<keyword evidence="6 8" id="KW-1133">Transmembrane helix</keyword>
<comment type="similarity">
    <text evidence="2">Belongs to the binding-protein-dependent transport system permease family. FecCD subfamily.</text>
</comment>
<feature type="transmembrane region" description="Helical" evidence="8">
    <location>
        <begin position="119"/>
        <end position="139"/>
    </location>
</feature>
<evidence type="ECO:0000313" key="9">
    <source>
        <dbReference type="EMBL" id="MEW9502523.1"/>
    </source>
</evidence>
<organism evidence="9 10">
    <name type="scientific">Jeotgalibacillus marinus</name>
    <dbReference type="NCBI Taxonomy" id="86667"/>
    <lineage>
        <taxon>Bacteria</taxon>
        <taxon>Bacillati</taxon>
        <taxon>Bacillota</taxon>
        <taxon>Bacilli</taxon>
        <taxon>Bacillales</taxon>
        <taxon>Caryophanaceae</taxon>
        <taxon>Jeotgalibacillus</taxon>
    </lineage>
</organism>
<feature type="transmembrane region" description="Helical" evidence="8">
    <location>
        <begin position="239"/>
        <end position="269"/>
    </location>
</feature>
<evidence type="ECO:0000256" key="2">
    <source>
        <dbReference type="ARBA" id="ARBA00007935"/>
    </source>
</evidence>
<protein>
    <submittedName>
        <fullName evidence="9">Iron ABC transporter permease</fullName>
    </submittedName>
</protein>
<keyword evidence="7 8" id="KW-0472">Membrane</keyword>
<feature type="transmembrane region" description="Helical" evidence="8">
    <location>
        <begin position="94"/>
        <end position="112"/>
    </location>
</feature>
<sequence length="334" mass="35084">MLLKNNRGKTFGLIGSICILLICMGLSIVLGYTNTSIQTAIEAFQHFDGSNEHIIIQQVRLPRALIGVAIGSSLAIAGALMQVLMKNPLASPDIIGINAGASFFIVVALMFYSISSLQAFTWIAFAGAAFASCIVYFFSGMGNAGSTPMKLILAGAAIAALFSSLTQGLLVMDESALDQALFWLAGSVQGRDLDILLAVLPYLLVATILALSISPKINVLTMGEDVAKGLGLQTGTVNLTMTVCFVLLAGGSVAVAGPIGFVGIIVPHIVRTLVGTDFRWILPYCGVLGGILLLLADIGARYIIMPEEVPVGVMTAFIGTPFFIYIARKGGYKS</sequence>
<name>A0ABV3Q6T6_9BACL</name>
<dbReference type="EMBL" id="JBFMIA010000011">
    <property type="protein sequence ID" value="MEW9502523.1"/>
    <property type="molecule type" value="Genomic_DNA"/>
</dbReference>
<feature type="transmembrane region" description="Helical" evidence="8">
    <location>
        <begin position="12"/>
        <end position="32"/>
    </location>
</feature>
<keyword evidence="10" id="KW-1185">Reference proteome</keyword>
<feature type="transmembrane region" description="Helical" evidence="8">
    <location>
        <begin position="151"/>
        <end position="172"/>
    </location>
</feature>
<reference evidence="9 10" key="1">
    <citation type="journal article" date="1979" name="Int. J. Syst. Evol. Microbiol.">
        <title>Bacillus globisporus subsp. marinus subsp. nov.</title>
        <authorList>
            <person name="Liu H."/>
        </authorList>
    </citation>
    <scope>NUCLEOTIDE SEQUENCE [LARGE SCALE GENOMIC DNA]</scope>
    <source>
        <strain evidence="9 10">DSM 1297</strain>
    </source>
</reference>
<dbReference type="Gene3D" id="1.10.3470.10">
    <property type="entry name" value="ABC transporter involved in vitamin B12 uptake, BtuC"/>
    <property type="match status" value="1"/>
</dbReference>
<evidence type="ECO:0000256" key="7">
    <source>
        <dbReference type="ARBA" id="ARBA00023136"/>
    </source>
</evidence>
<evidence type="ECO:0000256" key="6">
    <source>
        <dbReference type="ARBA" id="ARBA00022989"/>
    </source>
</evidence>
<accession>A0ABV3Q6T6</accession>
<dbReference type="SUPFAM" id="SSF81345">
    <property type="entry name" value="ABC transporter involved in vitamin B12 uptake, BtuC"/>
    <property type="match status" value="1"/>
</dbReference>
<dbReference type="InterPro" id="IPR037294">
    <property type="entry name" value="ABC_BtuC-like"/>
</dbReference>
<evidence type="ECO:0000256" key="3">
    <source>
        <dbReference type="ARBA" id="ARBA00022448"/>
    </source>
</evidence>
<evidence type="ECO:0000256" key="4">
    <source>
        <dbReference type="ARBA" id="ARBA00022475"/>
    </source>
</evidence>
<dbReference type="PANTHER" id="PTHR30472:SF65">
    <property type="entry name" value="SIDEROPHORE TRANSPORT SYSTEM PERMEASE PROTEIN YFIZ-RELATED"/>
    <property type="match status" value="1"/>
</dbReference>
<dbReference type="InterPro" id="IPR000522">
    <property type="entry name" value="ABC_transptr_permease_BtuC"/>
</dbReference>
<evidence type="ECO:0000313" key="10">
    <source>
        <dbReference type="Proteomes" id="UP001556040"/>
    </source>
</evidence>
<comment type="caution">
    <text evidence="9">The sequence shown here is derived from an EMBL/GenBank/DDBJ whole genome shotgun (WGS) entry which is preliminary data.</text>
</comment>
<evidence type="ECO:0000256" key="8">
    <source>
        <dbReference type="SAM" id="Phobius"/>
    </source>
</evidence>